<dbReference type="InterPro" id="IPR036388">
    <property type="entry name" value="WH-like_DNA-bd_sf"/>
</dbReference>
<sequence length="260" mass="29785">MLAHERHEHIMEYLRKNKSVKLSSITKTFGVSTETVRRDFEYLEKEGYIRRVRGGAVLDNANSQEINFSLRETKNIEEKKEIAKIAAHYVTEGQSIALDVSTTNTELAKELKCRFQRLTVLTNSLIIAKELSEMPHYTILMPGGILRNEELCLVGSFAEEFFKGFHIDTFFMSISGISLTEGLTDYGLSEYQVKKKMLENSQICIVLADSSKFDVTSLLKVCHFERVDRIISDSNLSEKVLQKYKKEGIEIVNKINLEEK</sequence>
<dbReference type="Gene3D" id="3.40.50.1360">
    <property type="match status" value="1"/>
</dbReference>
<dbReference type="EMBL" id="LGUF01000007">
    <property type="protein sequence ID" value="KON86874.1"/>
    <property type="molecule type" value="Genomic_DNA"/>
</dbReference>
<dbReference type="PATRIC" id="fig|1459.3.peg.1843"/>
<dbReference type="PANTHER" id="PTHR30363">
    <property type="entry name" value="HTH-TYPE TRANSCRIPTIONAL REGULATOR SRLR-RELATED"/>
    <property type="match status" value="1"/>
</dbReference>
<keyword evidence="2" id="KW-0238">DNA-binding</keyword>
<dbReference type="PROSITE" id="PS51000">
    <property type="entry name" value="HTH_DEOR_2"/>
    <property type="match status" value="1"/>
</dbReference>
<keyword evidence="6" id="KW-1185">Reference proteome</keyword>
<dbReference type="InterPro" id="IPR014036">
    <property type="entry name" value="DeoR-like_C"/>
</dbReference>
<evidence type="ECO:0000256" key="1">
    <source>
        <dbReference type="ARBA" id="ARBA00023015"/>
    </source>
</evidence>
<evidence type="ECO:0000256" key="2">
    <source>
        <dbReference type="ARBA" id="ARBA00023125"/>
    </source>
</evidence>
<keyword evidence="1" id="KW-0805">Transcription regulation</keyword>
<evidence type="ECO:0000256" key="3">
    <source>
        <dbReference type="ARBA" id="ARBA00023163"/>
    </source>
</evidence>
<evidence type="ECO:0000313" key="5">
    <source>
        <dbReference type="EMBL" id="KON86874.1"/>
    </source>
</evidence>
<dbReference type="PROSITE" id="PS00894">
    <property type="entry name" value="HTH_DEOR_1"/>
    <property type="match status" value="1"/>
</dbReference>
<dbReference type="PRINTS" id="PR00037">
    <property type="entry name" value="HTHLACR"/>
</dbReference>
<dbReference type="AlphaFoldDB" id="A0A0M0GAJ9"/>
<evidence type="ECO:0000313" key="6">
    <source>
        <dbReference type="Proteomes" id="UP000037109"/>
    </source>
</evidence>
<dbReference type="InterPro" id="IPR018356">
    <property type="entry name" value="Tscrpt_reg_HTH_DeoR_CS"/>
</dbReference>
<dbReference type="RefSeq" id="WP_053434235.1">
    <property type="nucleotide sequence ID" value="NZ_LGUF01000007.1"/>
</dbReference>
<keyword evidence="3" id="KW-0804">Transcription</keyword>
<reference evidence="6" key="1">
    <citation type="submission" date="2015-07" db="EMBL/GenBank/DDBJ databases">
        <title>Fjat-10036 dsm4.</title>
        <authorList>
            <person name="Liu B."/>
            <person name="Wang J."/>
            <person name="Zhu Y."/>
            <person name="Liu G."/>
            <person name="Chen Q."/>
            <person name="Chen Z."/>
            <person name="Lan J."/>
            <person name="Che J."/>
            <person name="Ge C."/>
            <person name="Shi H."/>
            <person name="Pan Z."/>
            <person name="Liu X."/>
        </authorList>
    </citation>
    <scope>NUCLEOTIDE SEQUENCE [LARGE SCALE GENOMIC DNA]</scope>
    <source>
        <strain evidence="6">DSM 4</strain>
    </source>
</reference>
<dbReference type="STRING" id="1459.AF332_08690"/>
<name>A0A0M0GAJ9_SPOGL</name>
<evidence type="ECO:0000259" key="4">
    <source>
        <dbReference type="PROSITE" id="PS51000"/>
    </source>
</evidence>
<organism evidence="5 6">
    <name type="scientific">Sporosarcina globispora</name>
    <name type="common">Bacillus globisporus</name>
    <dbReference type="NCBI Taxonomy" id="1459"/>
    <lineage>
        <taxon>Bacteria</taxon>
        <taxon>Bacillati</taxon>
        <taxon>Bacillota</taxon>
        <taxon>Bacilli</taxon>
        <taxon>Bacillales</taxon>
        <taxon>Caryophanaceae</taxon>
        <taxon>Sporosarcina</taxon>
    </lineage>
</organism>
<dbReference type="PANTHER" id="PTHR30363:SF44">
    <property type="entry name" value="AGA OPERON TRANSCRIPTIONAL REPRESSOR-RELATED"/>
    <property type="match status" value="1"/>
</dbReference>
<dbReference type="SMART" id="SM01134">
    <property type="entry name" value="DeoRC"/>
    <property type="match status" value="1"/>
</dbReference>
<dbReference type="GO" id="GO:0003677">
    <property type="term" value="F:DNA binding"/>
    <property type="evidence" value="ECO:0007669"/>
    <property type="project" value="UniProtKB-KW"/>
</dbReference>
<dbReference type="Gene3D" id="1.10.10.10">
    <property type="entry name" value="Winged helix-like DNA-binding domain superfamily/Winged helix DNA-binding domain"/>
    <property type="match status" value="1"/>
</dbReference>
<protein>
    <submittedName>
        <fullName evidence="5">DeoR faimly transcriptional regulator</fullName>
    </submittedName>
</protein>
<comment type="caution">
    <text evidence="5">The sequence shown here is derived from an EMBL/GenBank/DDBJ whole genome shotgun (WGS) entry which is preliminary data.</text>
</comment>
<dbReference type="InterPro" id="IPR050313">
    <property type="entry name" value="Carb_Metab_HTH_regulators"/>
</dbReference>
<dbReference type="GO" id="GO:0003700">
    <property type="term" value="F:DNA-binding transcription factor activity"/>
    <property type="evidence" value="ECO:0007669"/>
    <property type="project" value="InterPro"/>
</dbReference>
<proteinExistence type="predicted"/>
<dbReference type="SMART" id="SM00420">
    <property type="entry name" value="HTH_DEOR"/>
    <property type="match status" value="1"/>
</dbReference>
<dbReference type="InterPro" id="IPR036390">
    <property type="entry name" value="WH_DNA-bd_sf"/>
</dbReference>
<dbReference type="SUPFAM" id="SSF46785">
    <property type="entry name" value="Winged helix' DNA-binding domain"/>
    <property type="match status" value="1"/>
</dbReference>
<dbReference type="OrthoDB" id="9797223at2"/>
<dbReference type="Proteomes" id="UP000037109">
    <property type="component" value="Unassembled WGS sequence"/>
</dbReference>
<accession>A0A0M0GAJ9</accession>
<gene>
    <name evidence="5" type="ORF">AF332_08690</name>
</gene>
<dbReference type="SUPFAM" id="SSF100950">
    <property type="entry name" value="NagB/RpiA/CoA transferase-like"/>
    <property type="match status" value="1"/>
</dbReference>
<dbReference type="Pfam" id="PF08220">
    <property type="entry name" value="HTH_DeoR"/>
    <property type="match status" value="1"/>
</dbReference>
<dbReference type="InterPro" id="IPR001034">
    <property type="entry name" value="DeoR_HTH"/>
</dbReference>
<dbReference type="Pfam" id="PF00455">
    <property type="entry name" value="DeoRC"/>
    <property type="match status" value="1"/>
</dbReference>
<feature type="domain" description="HTH deoR-type" evidence="4">
    <location>
        <begin position="3"/>
        <end position="58"/>
    </location>
</feature>
<dbReference type="InterPro" id="IPR037171">
    <property type="entry name" value="NagB/RpiA_transferase-like"/>
</dbReference>